<dbReference type="KEGG" id="foc:113214540"/>
<evidence type="ECO:0000256" key="5">
    <source>
        <dbReference type="ARBA" id="ARBA00022801"/>
    </source>
</evidence>
<dbReference type="PANTHER" id="PTHR11802:SF472">
    <property type="entry name" value="SERINE CARBOXYPEPTIDASE CPVL-RELATED"/>
    <property type="match status" value="1"/>
</dbReference>
<dbReference type="InterPro" id="IPR001563">
    <property type="entry name" value="Peptidase_S10"/>
</dbReference>
<name>A0A6J1T7X7_FRAOC</name>
<dbReference type="GO" id="GO:0004185">
    <property type="term" value="F:serine-type carboxypeptidase activity"/>
    <property type="evidence" value="ECO:0007669"/>
    <property type="project" value="UniProtKB-UniRule"/>
</dbReference>
<evidence type="ECO:0000256" key="2">
    <source>
        <dbReference type="ARBA" id="ARBA00022645"/>
    </source>
</evidence>
<keyword evidence="2 7" id="KW-0121">Carboxypeptidase</keyword>
<evidence type="ECO:0000256" key="3">
    <source>
        <dbReference type="ARBA" id="ARBA00022670"/>
    </source>
</evidence>
<feature type="chain" id="PRO_5027134056" description="Carboxypeptidase" evidence="7">
    <location>
        <begin position="19"/>
        <end position="475"/>
    </location>
</feature>
<dbReference type="PRINTS" id="PR00724">
    <property type="entry name" value="CRBOXYPTASEC"/>
</dbReference>
<dbReference type="Pfam" id="PF00450">
    <property type="entry name" value="Peptidase_S10"/>
    <property type="match status" value="1"/>
</dbReference>
<dbReference type="SUPFAM" id="SSF53474">
    <property type="entry name" value="alpha/beta-Hydrolases"/>
    <property type="match status" value="1"/>
</dbReference>
<dbReference type="RefSeq" id="XP_026289704.1">
    <property type="nucleotide sequence ID" value="XM_026433919.2"/>
</dbReference>
<evidence type="ECO:0000256" key="4">
    <source>
        <dbReference type="ARBA" id="ARBA00022729"/>
    </source>
</evidence>
<dbReference type="FunFam" id="3.40.50.1820:FF:000096">
    <property type="entry name" value="Carboxypeptidase vitellogenic-like"/>
    <property type="match status" value="1"/>
</dbReference>
<feature type="signal peptide" evidence="7">
    <location>
        <begin position="1"/>
        <end position="18"/>
    </location>
</feature>
<proteinExistence type="inferred from homology"/>
<keyword evidence="5 7" id="KW-0378">Hydrolase</keyword>
<dbReference type="PROSITE" id="PS00560">
    <property type="entry name" value="CARBOXYPEPT_SER_HIS"/>
    <property type="match status" value="1"/>
</dbReference>
<keyword evidence="3 7" id="KW-0645">Protease</keyword>
<evidence type="ECO:0000313" key="9">
    <source>
        <dbReference type="RefSeq" id="XP_026289704.1"/>
    </source>
</evidence>
<dbReference type="GeneID" id="113214540"/>
<dbReference type="Proteomes" id="UP000504606">
    <property type="component" value="Unplaced"/>
</dbReference>
<organism evidence="8 9">
    <name type="scientific">Frankliniella occidentalis</name>
    <name type="common">Western flower thrips</name>
    <name type="synonym">Euthrips occidentalis</name>
    <dbReference type="NCBI Taxonomy" id="133901"/>
    <lineage>
        <taxon>Eukaryota</taxon>
        <taxon>Metazoa</taxon>
        <taxon>Ecdysozoa</taxon>
        <taxon>Arthropoda</taxon>
        <taxon>Hexapoda</taxon>
        <taxon>Insecta</taxon>
        <taxon>Pterygota</taxon>
        <taxon>Neoptera</taxon>
        <taxon>Paraneoptera</taxon>
        <taxon>Thysanoptera</taxon>
        <taxon>Terebrantia</taxon>
        <taxon>Thripoidea</taxon>
        <taxon>Thripidae</taxon>
        <taxon>Frankliniella</taxon>
    </lineage>
</organism>
<accession>A0A6J1T7X7</accession>
<evidence type="ECO:0000256" key="7">
    <source>
        <dbReference type="RuleBase" id="RU361156"/>
    </source>
</evidence>
<keyword evidence="8" id="KW-1185">Reference proteome</keyword>
<dbReference type="InterPro" id="IPR018202">
    <property type="entry name" value="Ser_caboxypep_ser_AS"/>
</dbReference>
<dbReference type="PANTHER" id="PTHR11802">
    <property type="entry name" value="SERINE PROTEASE FAMILY S10 SERINE CARBOXYPEPTIDASE"/>
    <property type="match status" value="1"/>
</dbReference>
<dbReference type="EC" id="3.4.16.-" evidence="7"/>
<dbReference type="InterPro" id="IPR033124">
    <property type="entry name" value="Ser_caboxypep_his_AS"/>
</dbReference>
<dbReference type="GO" id="GO:0006508">
    <property type="term" value="P:proteolysis"/>
    <property type="evidence" value="ECO:0007669"/>
    <property type="project" value="UniProtKB-KW"/>
</dbReference>
<dbReference type="PROSITE" id="PS00131">
    <property type="entry name" value="CARBOXYPEPT_SER_SER"/>
    <property type="match status" value="1"/>
</dbReference>
<evidence type="ECO:0000313" key="8">
    <source>
        <dbReference type="Proteomes" id="UP000504606"/>
    </source>
</evidence>
<sequence>MVPLFVLAVAALAGCAHGSAYNKVTAASPRLFQEVSGGRTSEEGDVDPGTPLFLTPLIESGNWSGAQHAAAVKPLAGNVKSYSGFLTVNKELDSNMFFWYFPAENGASDAPVVLWLQGGPGASSLYGLFAENGPYSCEGGKVKLRKYSWSKQYNLIYIDNPVGAGYSFTGQDQGYARNQTQVGRDLYSAMVQFFRMFPQLHGRPFFITGESYAGKYVPALGYAIHRNNPTAAATDRINLQGLFIGNGFTDPENMMHYSDLVFQLGLVDAAGREALGASEERIVQRIKERRWLDAFMENDLMLGGDLTPYPTLFKNLTGFDFYFNFLYTADPDHGDGTRLVQTPEVRRALHVGNATWDRSTIVETHMREDMLQSVAPWLAELLDHYRVMLYNGQLDIIVAYALTDSYLSKLKWSGAEEFARAPRRQWVTRGELAGYAKQAGRLTQVLVRDAGHMVPADQPRWALDLLSRFIANKPF</sequence>
<dbReference type="OrthoDB" id="443318at2759"/>
<keyword evidence="6" id="KW-0325">Glycoprotein</keyword>
<reference evidence="9" key="1">
    <citation type="submission" date="2025-08" db="UniProtKB">
        <authorList>
            <consortium name="RefSeq"/>
        </authorList>
    </citation>
    <scope>IDENTIFICATION</scope>
    <source>
        <tissue evidence="9">Whole organism</tissue>
    </source>
</reference>
<protein>
    <recommendedName>
        <fullName evidence="7">Carboxypeptidase</fullName>
        <ecNumber evidence="7">3.4.16.-</ecNumber>
    </recommendedName>
</protein>
<gene>
    <name evidence="9" type="primary">LOC113214540</name>
</gene>
<dbReference type="AlphaFoldDB" id="A0A6J1T7X7"/>
<keyword evidence="4 7" id="KW-0732">Signal</keyword>
<comment type="similarity">
    <text evidence="1 7">Belongs to the peptidase S10 family.</text>
</comment>
<dbReference type="Gene3D" id="3.40.50.1820">
    <property type="entry name" value="alpha/beta hydrolase"/>
    <property type="match status" value="1"/>
</dbReference>
<evidence type="ECO:0000256" key="6">
    <source>
        <dbReference type="ARBA" id="ARBA00023180"/>
    </source>
</evidence>
<evidence type="ECO:0000256" key="1">
    <source>
        <dbReference type="ARBA" id="ARBA00009431"/>
    </source>
</evidence>
<dbReference type="InterPro" id="IPR029058">
    <property type="entry name" value="AB_hydrolase_fold"/>
</dbReference>